<dbReference type="SUPFAM" id="SSF90112">
    <property type="entry name" value="Neurotransmitter-gated ion-channel transmembrane pore"/>
    <property type="match status" value="1"/>
</dbReference>
<protein>
    <submittedName>
        <fullName evidence="3">Acetylcholine receptor subunit alpha-like</fullName>
    </submittedName>
</protein>
<feature type="compositionally biased region" description="Polar residues" evidence="1">
    <location>
        <begin position="138"/>
        <end position="149"/>
    </location>
</feature>
<feature type="region of interest" description="Disordered" evidence="1">
    <location>
        <begin position="122"/>
        <end position="149"/>
    </location>
</feature>
<evidence type="ECO:0000313" key="3">
    <source>
        <dbReference type="EMBL" id="MPC35634.1"/>
    </source>
</evidence>
<keyword evidence="4" id="KW-1185">Reference proteome</keyword>
<keyword evidence="2" id="KW-0812">Transmembrane</keyword>
<evidence type="ECO:0000256" key="1">
    <source>
        <dbReference type="SAM" id="MobiDB-lite"/>
    </source>
</evidence>
<comment type="caution">
    <text evidence="3">The sequence shown here is derived from an EMBL/GenBank/DDBJ whole genome shotgun (WGS) entry which is preliminary data.</text>
</comment>
<keyword evidence="2" id="KW-0472">Membrane</keyword>
<name>A0A5B7ETN5_PORTR</name>
<keyword evidence="2" id="KW-1133">Transmembrane helix</keyword>
<keyword evidence="3" id="KW-0675">Receptor</keyword>
<feature type="transmembrane region" description="Helical" evidence="2">
    <location>
        <begin position="58"/>
        <end position="78"/>
    </location>
</feature>
<sequence length="149" mass="16581">MAPWVRRVFIHILPRLLIMKRPQYQLKHSYDSGLGSAFGGIMVVLVGLDEDVGDWQGVWLLLAVVGWILKGVVCVRLVQGVHGLIEARCRTGRRGFQCSDACHVPDENCSVVAPLLHSEAPHRRGARKHFNRKEGKYQSVQSAATGSQE</sequence>
<feature type="transmembrane region" description="Helical" evidence="2">
    <location>
        <begin position="29"/>
        <end position="46"/>
    </location>
</feature>
<dbReference type="GO" id="GO:0016020">
    <property type="term" value="C:membrane"/>
    <property type="evidence" value="ECO:0007669"/>
    <property type="project" value="InterPro"/>
</dbReference>
<dbReference type="GO" id="GO:0006811">
    <property type="term" value="P:monoatomic ion transport"/>
    <property type="evidence" value="ECO:0007669"/>
    <property type="project" value="InterPro"/>
</dbReference>
<evidence type="ECO:0000256" key="2">
    <source>
        <dbReference type="SAM" id="Phobius"/>
    </source>
</evidence>
<evidence type="ECO:0000313" key="4">
    <source>
        <dbReference type="Proteomes" id="UP000324222"/>
    </source>
</evidence>
<reference evidence="3 4" key="1">
    <citation type="submission" date="2019-05" db="EMBL/GenBank/DDBJ databases">
        <title>Another draft genome of Portunus trituberculatus and its Hox gene families provides insights of decapod evolution.</title>
        <authorList>
            <person name="Jeong J.-H."/>
            <person name="Song I."/>
            <person name="Kim S."/>
            <person name="Choi T."/>
            <person name="Kim D."/>
            <person name="Ryu S."/>
            <person name="Kim W."/>
        </authorList>
    </citation>
    <scope>NUCLEOTIDE SEQUENCE [LARGE SCALE GENOMIC DNA]</scope>
    <source>
        <tissue evidence="3">Muscle</tissue>
    </source>
</reference>
<dbReference type="Proteomes" id="UP000324222">
    <property type="component" value="Unassembled WGS sequence"/>
</dbReference>
<dbReference type="AlphaFoldDB" id="A0A5B7ETN5"/>
<proteinExistence type="predicted"/>
<accession>A0A5B7ETN5</accession>
<dbReference type="InterPro" id="IPR036719">
    <property type="entry name" value="Neuro-gated_channel_TM_sf"/>
</dbReference>
<organism evidence="3 4">
    <name type="scientific">Portunus trituberculatus</name>
    <name type="common">Swimming crab</name>
    <name type="synonym">Neptunus trituberculatus</name>
    <dbReference type="NCBI Taxonomy" id="210409"/>
    <lineage>
        <taxon>Eukaryota</taxon>
        <taxon>Metazoa</taxon>
        <taxon>Ecdysozoa</taxon>
        <taxon>Arthropoda</taxon>
        <taxon>Crustacea</taxon>
        <taxon>Multicrustacea</taxon>
        <taxon>Malacostraca</taxon>
        <taxon>Eumalacostraca</taxon>
        <taxon>Eucarida</taxon>
        <taxon>Decapoda</taxon>
        <taxon>Pleocyemata</taxon>
        <taxon>Brachyura</taxon>
        <taxon>Eubrachyura</taxon>
        <taxon>Portunoidea</taxon>
        <taxon>Portunidae</taxon>
        <taxon>Portuninae</taxon>
        <taxon>Portunus</taxon>
    </lineage>
</organism>
<gene>
    <name evidence="3" type="primary">ARA1_3</name>
    <name evidence="3" type="ORF">E2C01_029060</name>
</gene>
<dbReference type="EMBL" id="VSRR010003314">
    <property type="protein sequence ID" value="MPC35634.1"/>
    <property type="molecule type" value="Genomic_DNA"/>
</dbReference>